<dbReference type="Pfam" id="PF10011">
    <property type="entry name" value="DUF2254"/>
    <property type="match status" value="1"/>
</dbReference>
<dbReference type="OrthoDB" id="2955631at2"/>
<dbReference type="EMBL" id="AVPE01000014">
    <property type="protein sequence ID" value="KGX90520.1"/>
    <property type="molecule type" value="Genomic_DNA"/>
</dbReference>
<gene>
    <name evidence="2" type="ORF">N781_06915</name>
</gene>
<accession>A0A0A5GHG1</accession>
<sequence length="459" mass="52653">MLRRILPSPIYEYLNMSKRRRKHELQMNIWFMPAIYIAISTLLVVATLLLDLYVDISQYTPNLFQSQASLTRVLVSSLIGAILTLSAYTLNSILIVLTTFSGQFSPRLLLNFISDRKTQHILGIFNGSFVYVLFVFLFISNQADETFVAVPVSTVLLAFVCAVTFIYFINHATTWMQVHNITLNMRNVSERMLKNSLEKEMAPLRTNDSLGQEEQLHNHNWTTLYTHKTGYVQLVDFKQMVEEAKKDDLIIRLEAPIGKWLLRGNPLLSYQWNTSSEIDERKYQSLIDIGHKQTEIQDIEHGLNKLSEVGIKALGNDDPKTAANVINQLSDLLLTISTLMSKNPYLVDENEQLRVIVPESSFEYYLYKGFGYIRHYATGNVPIITDIISSLTCLAKSIHPSFHQCIWELACNTTSGFTNMHIYELDERYLLRSLEELAEVTNNLDHFYQVKNSIQSTPA</sequence>
<dbReference type="Proteomes" id="UP000030528">
    <property type="component" value="Unassembled WGS sequence"/>
</dbReference>
<dbReference type="eggNOG" id="COG4325">
    <property type="taxonomic scope" value="Bacteria"/>
</dbReference>
<comment type="caution">
    <text evidence="2">The sequence shown here is derived from an EMBL/GenBank/DDBJ whole genome shotgun (WGS) entry which is preliminary data.</text>
</comment>
<feature type="transmembrane region" description="Helical" evidence="1">
    <location>
        <begin position="74"/>
        <end position="100"/>
    </location>
</feature>
<keyword evidence="1" id="KW-0812">Transmembrane</keyword>
<dbReference type="RefSeq" id="WP_026801275.1">
    <property type="nucleotide sequence ID" value="NZ_AULI01000014.1"/>
</dbReference>
<proteinExistence type="predicted"/>
<name>A0A0A5GHG1_9BACI</name>
<feature type="transmembrane region" description="Helical" evidence="1">
    <location>
        <begin position="121"/>
        <end position="140"/>
    </location>
</feature>
<evidence type="ECO:0000313" key="2">
    <source>
        <dbReference type="EMBL" id="KGX90520.1"/>
    </source>
</evidence>
<protein>
    <recommendedName>
        <fullName evidence="4">DUF2254 domain-containing protein</fullName>
    </recommendedName>
</protein>
<evidence type="ECO:0000256" key="1">
    <source>
        <dbReference type="SAM" id="Phobius"/>
    </source>
</evidence>
<keyword evidence="3" id="KW-1185">Reference proteome</keyword>
<keyword evidence="1" id="KW-1133">Transmembrane helix</keyword>
<dbReference type="STRING" id="1385510.GCA_000425205_03020"/>
<reference evidence="2 3" key="1">
    <citation type="submission" date="2013-08" db="EMBL/GenBank/DDBJ databases">
        <authorList>
            <person name="Huang J."/>
            <person name="Wang G."/>
        </authorList>
    </citation>
    <scope>NUCLEOTIDE SEQUENCE [LARGE SCALE GENOMIC DNA]</scope>
    <source>
        <strain evidence="2 3">JSM 076056</strain>
    </source>
</reference>
<feature type="transmembrane region" description="Helical" evidence="1">
    <location>
        <begin position="146"/>
        <end position="169"/>
    </location>
</feature>
<organism evidence="2 3">
    <name type="scientific">Pontibacillus halophilus JSM 076056 = DSM 19796</name>
    <dbReference type="NCBI Taxonomy" id="1385510"/>
    <lineage>
        <taxon>Bacteria</taxon>
        <taxon>Bacillati</taxon>
        <taxon>Bacillota</taxon>
        <taxon>Bacilli</taxon>
        <taxon>Bacillales</taxon>
        <taxon>Bacillaceae</taxon>
        <taxon>Pontibacillus</taxon>
    </lineage>
</organism>
<evidence type="ECO:0008006" key="4">
    <source>
        <dbReference type="Google" id="ProtNLM"/>
    </source>
</evidence>
<keyword evidence="1" id="KW-0472">Membrane</keyword>
<feature type="transmembrane region" description="Helical" evidence="1">
    <location>
        <begin position="29"/>
        <end position="54"/>
    </location>
</feature>
<dbReference type="InterPro" id="IPR018723">
    <property type="entry name" value="DUF2254_membrane"/>
</dbReference>
<dbReference type="AlphaFoldDB" id="A0A0A5GHG1"/>
<evidence type="ECO:0000313" key="3">
    <source>
        <dbReference type="Proteomes" id="UP000030528"/>
    </source>
</evidence>